<gene>
    <name evidence="1" type="ORF">LZC95_44005</name>
</gene>
<name>A0ABZ2K3X8_9BACT</name>
<evidence type="ECO:0000313" key="2">
    <source>
        <dbReference type="Proteomes" id="UP001379533"/>
    </source>
</evidence>
<accession>A0ABZ2K3X8</accession>
<sequence>MDTCWKCDHQNVAGAKFCAACGTSQARRASIKSSMPTEYEQQAIDPATIGAGRPSLSFEIGSRVLVQWSDGNRYPGSIVQVASGQCLVLFSNGQHYWIDVRLLSPAP</sequence>
<protein>
    <submittedName>
        <fullName evidence="1">Zinc-ribbon domain-containing protein</fullName>
    </submittedName>
</protein>
<dbReference type="Proteomes" id="UP001379533">
    <property type="component" value="Chromosome"/>
</dbReference>
<dbReference type="Gene3D" id="2.30.30.140">
    <property type="match status" value="1"/>
</dbReference>
<evidence type="ECO:0000313" key="1">
    <source>
        <dbReference type="EMBL" id="WXA93407.1"/>
    </source>
</evidence>
<reference evidence="1 2" key="1">
    <citation type="submission" date="2021-12" db="EMBL/GenBank/DDBJ databases">
        <title>Discovery of the Pendulisporaceae a myxobacterial family with distinct sporulation behavior and unique specialized metabolism.</title>
        <authorList>
            <person name="Garcia R."/>
            <person name="Popoff A."/>
            <person name="Bader C.D."/>
            <person name="Loehr J."/>
            <person name="Walesch S."/>
            <person name="Walt C."/>
            <person name="Boldt J."/>
            <person name="Bunk B."/>
            <person name="Haeckl F.J.F.P.J."/>
            <person name="Gunesch A.P."/>
            <person name="Birkelbach J."/>
            <person name="Nuebel U."/>
            <person name="Pietschmann T."/>
            <person name="Bach T."/>
            <person name="Mueller R."/>
        </authorList>
    </citation>
    <scope>NUCLEOTIDE SEQUENCE [LARGE SCALE GENOMIC DNA]</scope>
    <source>
        <strain evidence="1 2">MSr12523</strain>
    </source>
</reference>
<organism evidence="1 2">
    <name type="scientific">Pendulispora brunnea</name>
    <dbReference type="NCBI Taxonomy" id="2905690"/>
    <lineage>
        <taxon>Bacteria</taxon>
        <taxon>Pseudomonadati</taxon>
        <taxon>Myxococcota</taxon>
        <taxon>Myxococcia</taxon>
        <taxon>Myxococcales</taxon>
        <taxon>Sorangiineae</taxon>
        <taxon>Pendulisporaceae</taxon>
        <taxon>Pendulispora</taxon>
    </lineage>
</organism>
<dbReference type="SUPFAM" id="SSF63748">
    <property type="entry name" value="Tudor/PWWP/MBT"/>
    <property type="match status" value="1"/>
</dbReference>
<dbReference type="RefSeq" id="WP_394844006.1">
    <property type="nucleotide sequence ID" value="NZ_CP089982.1"/>
</dbReference>
<keyword evidence="2" id="KW-1185">Reference proteome</keyword>
<proteinExistence type="predicted"/>
<dbReference type="EMBL" id="CP089982">
    <property type="protein sequence ID" value="WXA93407.1"/>
    <property type="molecule type" value="Genomic_DNA"/>
</dbReference>